<dbReference type="InterPro" id="IPR005119">
    <property type="entry name" value="LysR_subst-bd"/>
</dbReference>
<comment type="similarity">
    <text evidence="1">Belongs to the LysR transcriptional regulatory family.</text>
</comment>
<dbReference type="Proteomes" id="UP000501945">
    <property type="component" value="Chromosome"/>
</dbReference>
<gene>
    <name evidence="5" type="ORF">GU336_01220</name>
</gene>
<keyword evidence="3" id="KW-0238">DNA-binding</keyword>
<proteinExistence type="inferred from homology"/>
<evidence type="ECO:0000313" key="5">
    <source>
        <dbReference type="EMBL" id="QIW52892.1"/>
    </source>
</evidence>
<dbReference type="Gene3D" id="3.40.190.290">
    <property type="match status" value="1"/>
</dbReference>
<dbReference type="SUPFAM" id="SSF53850">
    <property type="entry name" value="Periplasmic binding protein-like II"/>
    <property type="match status" value="1"/>
</dbReference>
<name>A0A2A5SBN9_9LACT</name>
<keyword evidence="4" id="KW-0804">Transcription</keyword>
<dbReference type="GeneID" id="93296427"/>
<evidence type="ECO:0000256" key="3">
    <source>
        <dbReference type="ARBA" id="ARBA00023125"/>
    </source>
</evidence>
<dbReference type="PROSITE" id="PS50931">
    <property type="entry name" value="HTH_LYSR"/>
    <property type="match status" value="1"/>
</dbReference>
<sequence>MFKKLTTFKAVYETKNFSKAAELLFVVQPTVSAQIKQLENELDTTLFIRNGRKEILTTPQADLLYQKTGHLLDDWEALKLSIQQQKDNITHCVIAASHTFSIYLLPDLIISLRQHFPNITFDIKMMNSLEVLEALEHHEIDFGFIEKPLSAKQIHRFPLADDQLVLAGNPEAGPWLVREKTSGVYYYTQRYLEEHDIQTETHTIQNNEMIVALLKKGFGCAIISQRAAQDIPYQKLSEKYSRQFYLITREQDSLSELTNITQWIQEKADFKTTDKSTKLQN</sequence>
<dbReference type="RefSeq" id="WP_061774727.1">
    <property type="nucleotide sequence ID" value="NZ_BAAAXH010000077.1"/>
</dbReference>
<organism evidence="5 6">
    <name type="scientific">Pseudolactococcus raffinolactis</name>
    <dbReference type="NCBI Taxonomy" id="1366"/>
    <lineage>
        <taxon>Bacteria</taxon>
        <taxon>Bacillati</taxon>
        <taxon>Bacillota</taxon>
        <taxon>Bacilli</taxon>
        <taxon>Lactobacillales</taxon>
        <taxon>Streptococcaceae</taxon>
        <taxon>Pseudolactococcus</taxon>
    </lineage>
</organism>
<evidence type="ECO:0000313" key="6">
    <source>
        <dbReference type="Proteomes" id="UP000501945"/>
    </source>
</evidence>
<evidence type="ECO:0000256" key="2">
    <source>
        <dbReference type="ARBA" id="ARBA00023015"/>
    </source>
</evidence>
<dbReference type="InterPro" id="IPR036390">
    <property type="entry name" value="WH_DNA-bd_sf"/>
</dbReference>
<dbReference type="STRING" id="1348633.GCA_001591765_01239"/>
<evidence type="ECO:0000256" key="1">
    <source>
        <dbReference type="ARBA" id="ARBA00009437"/>
    </source>
</evidence>
<keyword evidence="2" id="KW-0805">Transcription regulation</keyword>
<reference evidence="5 6" key="1">
    <citation type="submission" date="2019-12" db="EMBL/GenBank/DDBJ databases">
        <title>Whole genome sequences of Lactococcus raffinolactis strains isolated from sewage.</title>
        <authorList>
            <person name="Ybazeta G."/>
            <person name="Ross M."/>
            <person name="Brabant-Kirwan D."/>
            <person name="Saleh M."/>
            <person name="Dillon J.A."/>
            <person name="Splinter K."/>
            <person name="Nokhbeh R."/>
        </authorList>
    </citation>
    <scope>NUCLEOTIDE SEQUENCE [LARGE SCALE GENOMIC DNA]</scope>
    <source>
        <strain evidence="5 6">Lr_19_5</strain>
    </source>
</reference>
<dbReference type="SUPFAM" id="SSF46785">
    <property type="entry name" value="Winged helix' DNA-binding domain"/>
    <property type="match status" value="1"/>
</dbReference>
<dbReference type="PANTHER" id="PTHR30126">
    <property type="entry name" value="HTH-TYPE TRANSCRIPTIONAL REGULATOR"/>
    <property type="match status" value="1"/>
</dbReference>
<dbReference type="Pfam" id="PF03466">
    <property type="entry name" value="LysR_substrate"/>
    <property type="match status" value="1"/>
</dbReference>
<dbReference type="InterPro" id="IPR036388">
    <property type="entry name" value="WH-like_DNA-bd_sf"/>
</dbReference>
<dbReference type="EMBL" id="CP047616">
    <property type="protein sequence ID" value="QIW52892.1"/>
    <property type="molecule type" value="Genomic_DNA"/>
</dbReference>
<dbReference type="GO" id="GO:0000976">
    <property type="term" value="F:transcription cis-regulatory region binding"/>
    <property type="evidence" value="ECO:0007669"/>
    <property type="project" value="TreeGrafter"/>
</dbReference>
<dbReference type="OrthoDB" id="9785745at2"/>
<dbReference type="Pfam" id="PF00126">
    <property type="entry name" value="HTH_1"/>
    <property type="match status" value="1"/>
</dbReference>
<accession>A0A2A5SBN9</accession>
<dbReference type="AlphaFoldDB" id="A0A2A5SBN9"/>
<protein>
    <submittedName>
        <fullName evidence="5">LysR family transcriptional regulator</fullName>
    </submittedName>
</protein>
<dbReference type="PRINTS" id="PR00039">
    <property type="entry name" value="HTHLYSR"/>
</dbReference>
<dbReference type="PANTHER" id="PTHR30126:SF64">
    <property type="entry name" value="HTH-TYPE TRANSCRIPTIONAL REGULATOR CITR"/>
    <property type="match status" value="1"/>
</dbReference>
<evidence type="ECO:0000256" key="4">
    <source>
        <dbReference type="ARBA" id="ARBA00023163"/>
    </source>
</evidence>
<dbReference type="GO" id="GO:0003700">
    <property type="term" value="F:DNA-binding transcription factor activity"/>
    <property type="evidence" value="ECO:0007669"/>
    <property type="project" value="InterPro"/>
</dbReference>
<dbReference type="Gene3D" id="1.10.10.10">
    <property type="entry name" value="Winged helix-like DNA-binding domain superfamily/Winged helix DNA-binding domain"/>
    <property type="match status" value="1"/>
</dbReference>
<dbReference type="InterPro" id="IPR000847">
    <property type="entry name" value="LysR_HTH_N"/>
</dbReference>
<dbReference type="KEGG" id="lrn:CMV25_04640"/>